<evidence type="ECO:0000256" key="9">
    <source>
        <dbReference type="SAM" id="MobiDB-lite"/>
    </source>
</evidence>
<evidence type="ECO:0000256" key="3">
    <source>
        <dbReference type="ARBA" id="ARBA00022475"/>
    </source>
</evidence>
<feature type="transmembrane region" description="Helical" evidence="10">
    <location>
        <begin position="308"/>
        <end position="332"/>
    </location>
</feature>
<dbReference type="CDD" id="cd06581">
    <property type="entry name" value="TM_PBP1_LivM_like"/>
    <property type="match status" value="1"/>
</dbReference>
<protein>
    <recommendedName>
        <fullName evidence="11">ABC transporter domain-containing protein</fullName>
    </recommendedName>
</protein>
<organism evidence="12 13">
    <name type="scientific">Nocardioides gansuensis</name>
    <dbReference type="NCBI Taxonomy" id="2138300"/>
    <lineage>
        <taxon>Bacteria</taxon>
        <taxon>Bacillati</taxon>
        <taxon>Actinomycetota</taxon>
        <taxon>Actinomycetes</taxon>
        <taxon>Propionibacteriales</taxon>
        <taxon>Nocardioidaceae</taxon>
        <taxon>Nocardioides</taxon>
    </lineage>
</organism>
<feature type="transmembrane region" description="Helical" evidence="10">
    <location>
        <begin position="162"/>
        <end position="179"/>
    </location>
</feature>
<dbReference type="InterPro" id="IPR043428">
    <property type="entry name" value="LivM-like"/>
</dbReference>
<dbReference type="PANTHER" id="PTHR45772:SF7">
    <property type="entry name" value="AMINO ACID ABC TRANSPORTER ATP-BINDING PROTEIN"/>
    <property type="match status" value="1"/>
</dbReference>
<feature type="region of interest" description="Disordered" evidence="9">
    <location>
        <begin position="1"/>
        <end position="22"/>
    </location>
</feature>
<dbReference type="PANTHER" id="PTHR45772">
    <property type="entry name" value="CONSERVED COMPONENT OF ABC TRANSPORTER FOR NATURAL AMINO ACIDS-RELATED"/>
    <property type="match status" value="1"/>
</dbReference>
<dbReference type="GO" id="GO:0042941">
    <property type="term" value="P:D-alanine transmembrane transport"/>
    <property type="evidence" value="ECO:0007669"/>
    <property type="project" value="TreeGrafter"/>
</dbReference>
<evidence type="ECO:0000256" key="2">
    <source>
        <dbReference type="ARBA" id="ARBA00022448"/>
    </source>
</evidence>
<keyword evidence="7 10" id="KW-1133">Transmembrane helix</keyword>
<dbReference type="InterPro" id="IPR051120">
    <property type="entry name" value="ABC_AA/LPS_Transport"/>
</dbReference>
<dbReference type="InterPro" id="IPR032823">
    <property type="entry name" value="BCA_ABC_TP_C"/>
</dbReference>
<dbReference type="EMBL" id="QDGZ01000002">
    <property type="protein sequence ID" value="PVG83610.1"/>
    <property type="molecule type" value="Genomic_DNA"/>
</dbReference>
<dbReference type="AlphaFoldDB" id="A0A2T8FD30"/>
<dbReference type="PROSITE" id="PS50893">
    <property type="entry name" value="ABC_TRANSPORTER_2"/>
    <property type="match status" value="1"/>
</dbReference>
<sequence length="599" mass="62663">MTQDVQVTDPFEGSTADATETAGPAPRWTLARVMGPVVAVVTVGAALLVPLTGNLYYMDLVQLIALYYVVVAGLNVVSGYAGQLSVGHGALFGAGAYISAILTTRYDQPFWVGFVGAVVGVLVMGLMLGVPSLRLAHLYFAMMTLGFAIVFSQVLLNWQAVTGGYLGIIGVPPVSLFGQDLRGDQLYYFIVGFAVVAGLLVTLVLRGRRGLWWRIVHDDEVSARAIGLSPSRSKLTAFAISAVLAGAAGSVYASFILVLQPDTFDLHLGLVLLVMMLLGGSGSLWGPLIGVPLMLLIDNLAPSGTATYAVGAALIVLTILMPRGAAGLVAVLSDRIQERRMGSVVTAVPNISGPNERQPVPRDSATILEGSGLKKRYGGVAALDGVDLVARAGSVHAVIGPNGCGKTTLLNVLLGLARSEEGAVRLEGEDVTRRSAQYGARRGIGRTFQQPRLSPELTVWENVYAAATAPGPEGDPARRAHEALATAGVTHLAHRKAADIPHAILRFVEIARVLSRRPTVVLMDEPAGGLTGEALSSLGALIATMRAQGVAIVLVEHNVPFVMGAADEVSVMESGRMIAHGGPAEIRRNPAVIAAYLGS</sequence>
<comment type="caution">
    <text evidence="12">The sequence shown here is derived from an EMBL/GenBank/DDBJ whole genome shotgun (WGS) entry which is preliminary data.</text>
</comment>
<evidence type="ECO:0000256" key="8">
    <source>
        <dbReference type="ARBA" id="ARBA00023136"/>
    </source>
</evidence>
<dbReference type="InterPro" id="IPR036259">
    <property type="entry name" value="MFS_trans_sf"/>
</dbReference>
<dbReference type="Pfam" id="PF12399">
    <property type="entry name" value="BCA_ABC_TP_C"/>
    <property type="match status" value="1"/>
</dbReference>
<keyword evidence="6" id="KW-0067">ATP-binding</keyword>
<dbReference type="GO" id="GO:0015188">
    <property type="term" value="F:L-isoleucine transmembrane transporter activity"/>
    <property type="evidence" value="ECO:0007669"/>
    <property type="project" value="TreeGrafter"/>
</dbReference>
<dbReference type="GO" id="GO:0015808">
    <property type="term" value="P:L-alanine transport"/>
    <property type="evidence" value="ECO:0007669"/>
    <property type="project" value="TreeGrafter"/>
</dbReference>
<dbReference type="GO" id="GO:1903806">
    <property type="term" value="P:L-isoleucine import across plasma membrane"/>
    <property type="evidence" value="ECO:0007669"/>
    <property type="project" value="TreeGrafter"/>
</dbReference>
<dbReference type="GO" id="GO:1903805">
    <property type="term" value="P:L-valine import across plasma membrane"/>
    <property type="evidence" value="ECO:0007669"/>
    <property type="project" value="TreeGrafter"/>
</dbReference>
<evidence type="ECO:0000256" key="6">
    <source>
        <dbReference type="ARBA" id="ARBA00022840"/>
    </source>
</evidence>
<dbReference type="InterPro" id="IPR003593">
    <property type="entry name" value="AAA+_ATPase"/>
</dbReference>
<dbReference type="GO" id="GO:0015192">
    <property type="term" value="F:L-phenylalanine transmembrane transporter activity"/>
    <property type="evidence" value="ECO:0007669"/>
    <property type="project" value="TreeGrafter"/>
</dbReference>
<evidence type="ECO:0000313" key="12">
    <source>
        <dbReference type="EMBL" id="PVG83610.1"/>
    </source>
</evidence>
<dbReference type="GO" id="GO:0016887">
    <property type="term" value="F:ATP hydrolysis activity"/>
    <property type="evidence" value="ECO:0007669"/>
    <property type="project" value="InterPro"/>
</dbReference>
<dbReference type="CDD" id="cd03219">
    <property type="entry name" value="ABC_Mj1267_LivG_branched"/>
    <property type="match status" value="1"/>
</dbReference>
<reference evidence="12 13" key="1">
    <citation type="submission" date="2018-04" db="EMBL/GenBank/DDBJ databases">
        <title>Genome of Nocardioides gansuensis WSJ-1.</title>
        <authorList>
            <person name="Wu S."/>
            <person name="Wang G."/>
        </authorList>
    </citation>
    <scope>NUCLEOTIDE SEQUENCE [LARGE SCALE GENOMIC DNA]</scope>
    <source>
        <strain evidence="12 13">WSJ-1</strain>
    </source>
</reference>
<dbReference type="SMART" id="SM00382">
    <property type="entry name" value="AAA"/>
    <property type="match status" value="1"/>
</dbReference>
<dbReference type="Pfam" id="PF00005">
    <property type="entry name" value="ABC_tran"/>
    <property type="match status" value="1"/>
</dbReference>
<feature type="transmembrane region" description="Helical" evidence="10">
    <location>
        <begin position="266"/>
        <end position="288"/>
    </location>
</feature>
<dbReference type="Proteomes" id="UP000246018">
    <property type="component" value="Unassembled WGS sequence"/>
</dbReference>
<dbReference type="Pfam" id="PF02653">
    <property type="entry name" value="BPD_transp_2"/>
    <property type="match status" value="1"/>
</dbReference>
<comment type="subcellular location">
    <subcellularLocation>
        <location evidence="1">Cell membrane</location>
        <topology evidence="1">Multi-pass membrane protein</topology>
    </subcellularLocation>
</comment>
<feature type="transmembrane region" description="Helical" evidence="10">
    <location>
        <begin position="237"/>
        <end position="259"/>
    </location>
</feature>
<evidence type="ECO:0000259" key="11">
    <source>
        <dbReference type="PROSITE" id="PS50893"/>
    </source>
</evidence>
<evidence type="ECO:0000256" key="1">
    <source>
        <dbReference type="ARBA" id="ARBA00004651"/>
    </source>
</evidence>
<gene>
    <name evidence="12" type="ORF">DDE18_04575</name>
</gene>
<feature type="domain" description="ABC transporter" evidence="11">
    <location>
        <begin position="368"/>
        <end position="599"/>
    </location>
</feature>
<feature type="transmembrane region" description="Helical" evidence="10">
    <location>
        <begin position="110"/>
        <end position="130"/>
    </location>
</feature>
<feature type="transmembrane region" description="Helical" evidence="10">
    <location>
        <begin position="186"/>
        <end position="205"/>
    </location>
</feature>
<feature type="transmembrane region" description="Helical" evidence="10">
    <location>
        <begin position="55"/>
        <end position="77"/>
    </location>
</feature>
<dbReference type="GO" id="GO:0005304">
    <property type="term" value="F:L-valine transmembrane transporter activity"/>
    <property type="evidence" value="ECO:0007669"/>
    <property type="project" value="TreeGrafter"/>
</dbReference>
<dbReference type="SUPFAM" id="SSF52540">
    <property type="entry name" value="P-loop containing nucleoside triphosphate hydrolases"/>
    <property type="match status" value="1"/>
</dbReference>
<dbReference type="InterPro" id="IPR003439">
    <property type="entry name" value="ABC_transporter-like_ATP-bd"/>
</dbReference>
<evidence type="ECO:0000256" key="5">
    <source>
        <dbReference type="ARBA" id="ARBA00022741"/>
    </source>
</evidence>
<feature type="transmembrane region" description="Helical" evidence="10">
    <location>
        <begin position="30"/>
        <end position="49"/>
    </location>
</feature>
<dbReference type="Gene3D" id="3.40.50.300">
    <property type="entry name" value="P-loop containing nucleotide triphosphate hydrolases"/>
    <property type="match status" value="1"/>
</dbReference>
<dbReference type="InterPro" id="IPR027417">
    <property type="entry name" value="P-loop_NTPase"/>
</dbReference>
<keyword evidence="2" id="KW-0813">Transport</keyword>
<keyword evidence="8 10" id="KW-0472">Membrane</keyword>
<keyword evidence="5" id="KW-0547">Nucleotide-binding</keyword>
<evidence type="ECO:0000256" key="7">
    <source>
        <dbReference type="ARBA" id="ARBA00022989"/>
    </source>
</evidence>
<keyword evidence="3" id="KW-1003">Cell membrane</keyword>
<keyword evidence="4 10" id="KW-0812">Transmembrane</keyword>
<evidence type="ECO:0000313" key="13">
    <source>
        <dbReference type="Proteomes" id="UP000246018"/>
    </source>
</evidence>
<evidence type="ECO:0000256" key="4">
    <source>
        <dbReference type="ARBA" id="ARBA00022692"/>
    </source>
</evidence>
<proteinExistence type="predicted"/>
<dbReference type="InterPro" id="IPR001851">
    <property type="entry name" value="ABC_transp_permease"/>
</dbReference>
<keyword evidence="13" id="KW-1185">Reference proteome</keyword>
<dbReference type="GO" id="GO:0005524">
    <property type="term" value="F:ATP binding"/>
    <property type="evidence" value="ECO:0007669"/>
    <property type="project" value="UniProtKB-KW"/>
</dbReference>
<feature type="transmembrane region" description="Helical" evidence="10">
    <location>
        <begin position="84"/>
        <end position="104"/>
    </location>
</feature>
<dbReference type="SUPFAM" id="SSF103473">
    <property type="entry name" value="MFS general substrate transporter"/>
    <property type="match status" value="1"/>
</dbReference>
<accession>A0A2T8FD30</accession>
<name>A0A2T8FD30_9ACTN</name>
<dbReference type="GO" id="GO:0005886">
    <property type="term" value="C:plasma membrane"/>
    <property type="evidence" value="ECO:0007669"/>
    <property type="project" value="UniProtKB-SubCell"/>
</dbReference>
<evidence type="ECO:0000256" key="10">
    <source>
        <dbReference type="SAM" id="Phobius"/>
    </source>
</evidence>